<dbReference type="FunFam" id="1.10.418.10:FF:000010">
    <property type="entry name" value="Plastin-3 isoform 1"/>
    <property type="match status" value="1"/>
</dbReference>
<keyword evidence="2" id="KW-0677">Repeat</keyword>
<dbReference type="Pfam" id="PF00307">
    <property type="entry name" value="CH"/>
    <property type="match status" value="3"/>
</dbReference>
<dbReference type="CDD" id="cd21220">
    <property type="entry name" value="CH_PLS_FIM_rpt4"/>
    <property type="match status" value="1"/>
</dbReference>
<proteinExistence type="predicted"/>
<keyword evidence="3" id="KW-0106">Calcium</keyword>
<dbReference type="InterPro" id="IPR001715">
    <property type="entry name" value="CH_dom"/>
</dbReference>
<evidence type="ECO:0000256" key="2">
    <source>
        <dbReference type="ARBA" id="ARBA00022737"/>
    </source>
</evidence>
<feature type="domain" description="Calponin-homology (CH)" evidence="5">
    <location>
        <begin position="195"/>
        <end position="301"/>
    </location>
</feature>
<evidence type="ECO:0000256" key="3">
    <source>
        <dbReference type="ARBA" id="ARBA00022837"/>
    </source>
</evidence>
<dbReference type="GO" id="GO:0005884">
    <property type="term" value="C:actin filament"/>
    <property type="evidence" value="ECO:0007669"/>
    <property type="project" value="TreeGrafter"/>
</dbReference>
<organism evidence="6">
    <name type="scientific">Strombidium rassoulzadegani</name>
    <dbReference type="NCBI Taxonomy" id="1082188"/>
    <lineage>
        <taxon>Eukaryota</taxon>
        <taxon>Sar</taxon>
        <taxon>Alveolata</taxon>
        <taxon>Ciliophora</taxon>
        <taxon>Intramacronucleata</taxon>
        <taxon>Spirotrichea</taxon>
        <taxon>Oligotrichia</taxon>
        <taxon>Strombidiidae</taxon>
        <taxon>Strombidium</taxon>
    </lineage>
</organism>
<dbReference type="GO" id="GO:0051017">
    <property type="term" value="P:actin filament bundle assembly"/>
    <property type="evidence" value="ECO:0007669"/>
    <property type="project" value="InterPro"/>
</dbReference>
<dbReference type="InterPro" id="IPR039959">
    <property type="entry name" value="Fimbrin/Plastin"/>
</dbReference>
<dbReference type="Gene3D" id="1.10.418.10">
    <property type="entry name" value="Calponin-like domain"/>
    <property type="match status" value="4"/>
</dbReference>
<dbReference type="AlphaFoldDB" id="A0A7S3FXQ5"/>
<keyword evidence="4" id="KW-0009">Actin-binding</keyword>
<evidence type="ECO:0000256" key="1">
    <source>
        <dbReference type="ARBA" id="ARBA00022723"/>
    </source>
</evidence>
<dbReference type="PROSITE" id="PS50021">
    <property type="entry name" value="CH"/>
    <property type="match status" value="3"/>
</dbReference>
<evidence type="ECO:0000313" key="6">
    <source>
        <dbReference type="EMBL" id="CAE0236721.1"/>
    </source>
</evidence>
<reference evidence="6" key="1">
    <citation type="submission" date="2021-01" db="EMBL/GenBank/DDBJ databases">
        <authorList>
            <person name="Corre E."/>
            <person name="Pelletier E."/>
            <person name="Niang G."/>
            <person name="Scheremetjew M."/>
            <person name="Finn R."/>
            <person name="Kale V."/>
            <person name="Holt S."/>
            <person name="Cochrane G."/>
            <person name="Meng A."/>
            <person name="Brown T."/>
            <person name="Cohen L."/>
        </authorList>
    </citation>
    <scope>NUCLEOTIDE SEQUENCE</scope>
    <source>
        <strain evidence="6">Ras09</strain>
    </source>
</reference>
<dbReference type="EMBL" id="HBIA01017210">
    <property type="protein sequence ID" value="CAE0236721.1"/>
    <property type="molecule type" value="Transcribed_RNA"/>
</dbReference>
<dbReference type="PANTHER" id="PTHR19961:SF18">
    <property type="entry name" value="FI19014P1"/>
    <property type="match status" value="1"/>
</dbReference>
<dbReference type="InterPro" id="IPR036872">
    <property type="entry name" value="CH_dom_sf"/>
</dbReference>
<dbReference type="SUPFAM" id="SSF47576">
    <property type="entry name" value="Calponin-homology domain, CH-domain"/>
    <property type="match status" value="1"/>
</dbReference>
<feature type="domain" description="Calponin-homology (CH)" evidence="5">
    <location>
        <begin position="307"/>
        <end position="413"/>
    </location>
</feature>
<gene>
    <name evidence="6" type="ORF">SRAS04492_LOCUS8529</name>
</gene>
<dbReference type="GO" id="GO:0046872">
    <property type="term" value="F:metal ion binding"/>
    <property type="evidence" value="ECO:0007669"/>
    <property type="project" value="UniProtKB-KW"/>
</dbReference>
<sequence>MGIAAAKGLGIKLIGVDSNDFINKTPHMILGCIWQAIRMVIAKKITLKDTPEIFRLLEEGEELKDLLKLSSETILIRWINYHLGKAGQPKKVTNLGKDLSDSVALFHVLNRLDASKCPLDGVDDESLEARAEKMISNSLALGVPDVVRPRDITTGNVKVNTLFVSYIFNTKHGLEDLTAEEYEAAAMIDDDIEGSREERAFRLWINSLGIEDVYVNDLCEEVKDGVLLNKVLNKIDESVVEWKKVDPKPKNDFGKNINNNTMIEACKKLKIKLIGVGGVDITKGEKKHVLTVVWQLVKLNYLRLIGNKSEDDLVKWANDTVGGKHPSIQSLKDKQMSDSKFLIHVLSAIEPRAVNWDLVLPGESEEEKQNNAKYAISIARKLGAVIFCVWEDIVNVNPKQMLIFFAAVSEIQQELQAAK</sequence>
<accession>A0A7S3FXQ5</accession>
<dbReference type="PANTHER" id="PTHR19961">
    <property type="entry name" value="FIMBRIN/PLASTIN"/>
    <property type="match status" value="1"/>
</dbReference>
<evidence type="ECO:0000256" key="4">
    <source>
        <dbReference type="ARBA" id="ARBA00023203"/>
    </source>
</evidence>
<evidence type="ECO:0000259" key="5">
    <source>
        <dbReference type="PROSITE" id="PS50021"/>
    </source>
</evidence>
<name>A0A7S3FXQ5_9SPIT</name>
<dbReference type="GO" id="GO:0051015">
    <property type="term" value="F:actin filament binding"/>
    <property type="evidence" value="ECO:0007669"/>
    <property type="project" value="InterPro"/>
</dbReference>
<dbReference type="GO" id="GO:0051639">
    <property type="term" value="P:actin filament network formation"/>
    <property type="evidence" value="ECO:0007669"/>
    <property type="project" value="TreeGrafter"/>
</dbReference>
<protein>
    <recommendedName>
        <fullName evidence="5">Calponin-homology (CH) domain-containing protein</fullName>
    </recommendedName>
</protein>
<dbReference type="GO" id="GO:0032432">
    <property type="term" value="C:actin filament bundle"/>
    <property type="evidence" value="ECO:0007669"/>
    <property type="project" value="TreeGrafter"/>
</dbReference>
<dbReference type="GO" id="GO:0005737">
    <property type="term" value="C:cytoplasm"/>
    <property type="evidence" value="ECO:0007669"/>
    <property type="project" value="TreeGrafter"/>
</dbReference>
<feature type="domain" description="Calponin-homology (CH)" evidence="5">
    <location>
        <begin position="69"/>
        <end position="172"/>
    </location>
</feature>
<dbReference type="CDD" id="cd21218">
    <property type="entry name" value="CH_PLS_FIM_rpt2"/>
    <property type="match status" value="1"/>
</dbReference>
<keyword evidence="1" id="KW-0479">Metal-binding</keyword>
<dbReference type="SMART" id="SM00033">
    <property type="entry name" value="CH"/>
    <property type="match status" value="3"/>
</dbReference>